<feature type="domain" description="Solute-binding protein family 3/N-terminal" evidence="4">
    <location>
        <begin position="94"/>
        <end position="326"/>
    </location>
</feature>
<feature type="chain" id="PRO_5045401619" evidence="3">
    <location>
        <begin position="36"/>
        <end position="340"/>
    </location>
</feature>
<keyword evidence="6" id="KW-1185">Reference proteome</keyword>
<accession>A0ABS1B6H5</accession>
<gene>
    <name evidence="5" type="ORF">I8D64_02425</name>
</gene>
<organism evidence="5 6">
    <name type="scientific">Brachybacterium halotolerans</name>
    <dbReference type="NCBI Taxonomy" id="2795215"/>
    <lineage>
        <taxon>Bacteria</taxon>
        <taxon>Bacillati</taxon>
        <taxon>Actinomycetota</taxon>
        <taxon>Actinomycetes</taxon>
        <taxon>Micrococcales</taxon>
        <taxon>Dermabacteraceae</taxon>
        <taxon>Brachybacterium</taxon>
    </lineage>
</organism>
<dbReference type="SUPFAM" id="SSF53850">
    <property type="entry name" value="Periplasmic binding protein-like II"/>
    <property type="match status" value="1"/>
</dbReference>
<sequence>MTQHSADPGRHRLPRRRLLTGAASLPVLAAVAACADPTTVSSAAGSGGSDGGSSDGGSGGSSSIDTSGTQKRIRTSVDEKLAKAVPESFRKDGRLTVATTVVGGPPLCFMADDNKTPIGSEPDIAQLAADKLGLDLDLRITSWENWPLKLKAGEFEVVHSNVGINDERLETFDFASYRRAFMTFLVKKGAGLGLGEPDSVSGRVIAVGNGTNQEALLMRWNEDLQKDGKDPAELKNFSSDADVLLALGAGRIDAYFAPYETMSYVASTRDDVETQGKIDELSPGKTLVAATFTRGTGIAEVYAKALQATIDEGTYAKVLDRWGLSEEAVTESRAHTKENP</sequence>
<evidence type="ECO:0000256" key="2">
    <source>
        <dbReference type="SAM" id="MobiDB-lite"/>
    </source>
</evidence>
<dbReference type="PROSITE" id="PS51318">
    <property type="entry name" value="TAT"/>
    <property type="match status" value="1"/>
</dbReference>
<evidence type="ECO:0000313" key="6">
    <source>
        <dbReference type="Proteomes" id="UP000612352"/>
    </source>
</evidence>
<dbReference type="Pfam" id="PF00497">
    <property type="entry name" value="SBP_bac_3"/>
    <property type="match status" value="1"/>
</dbReference>
<dbReference type="RefSeq" id="WP_200500891.1">
    <property type="nucleotide sequence ID" value="NZ_JAEDAJ010000001.1"/>
</dbReference>
<dbReference type="InterPro" id="IPR006311">
    <property type="entry name" value="TAT_signal"/>
</dbReference>
<feature type="signal peptide" evidence="3">
    <location>
        <begin position="1"/>
        <end position="35"/>
    </location>
</feature>
<dbReference type="PANTHER" id="PTHR35936">
    <property type="entry name" value="MEMBRANE-BOUND LYTIC MUREIN TRANSGLYCOSYLASE F"/>
    <property type="match status" value="1"/>
</dbReference>
<feature type="compositionally biased region" description="Gly residues" evidence="2">
    <location>
        <begin position="45"/>
        <end position="60"/>
    </location>
</feature>
<dbReference type="Gene3D" id="3.40.190.10">
    <property type="entry name" value="Periplasmic binding protein-like II"/>
    <property type="match status" value="2"/>
</dbReference>
<keyword evidence="1 3" id="KW-0732">Signal</keyword>
<dbReference type="SMART" id="SM00062">
    <property type="entry name" value="PBPb"/>
    <property type="match status" value="1"/>
</dbReference>
<evidence type="ECO:0000259" key="4">
    <source>
        <dbReference type="SMART" id="SM00062"/>
    </source>
</evidence>
<proteinExistence type="predicted"/>
<dbReference type="Proteomes" id="UP000612352">
    <property type="component" value="Unassembled WGS sequence"/>
</dbReference>
<evidence type="ECO:0000313" key="5">
    <source>
        <dbReference type="EMBL" id="MBK0330259.1"/>
    </source>
</evidence>
<dbReference type="EMBL" id="JAEDAJ010000001">
    <property type="protein sequence ID" value="MBK0330259.1"/>
    <property type="molecule type" value="Genomic_DNA"/>
</dbReference>
<dbReference type="InterPro" id="IPR001638">
    <property type="entry name" value="Solute-binding_3/MltF_N"/>
</dbReference>
<comment type="caution">
    <text evidence="5">The sequence shown here is derived from an EMBL/GenBank/DDBJ whole genome shotgun (WGS) entry which is preliminary data.</text>
</comment>
<feature type="region of interest" description="Disordered" evidence="2">
    <location>
        <begin position="39"/>
        <end position="75"/>
    </location>
</feature>
<evidence type="ECO:0000256" key="3">
    <source>
        <dbReference type="SAM" id="SignalP"/>
    </source>
</evidence>
<evidence type="ECO:0000256" key="1">
    <source>
        <dbReference type="ARBA" id="ARBA00022729"/>
    </source>
</evidence>
<reference evidence="5 6" key="1">
    <citation type="submission" date="2020-12" db="EMBL/GenBank/DDBJ databases">
        <title>Brachybacterium sp. MASK1Z-5, whole genome shotgun sequence.</title>
        <authorList>
            <person name="Tuo L."/>
        </authorList>
    </citation>
    <scope>NUCLEOTIDE SEQUENCE [LARGE SCALE GENOMIC DNA]</scope>
    <source>
        <strain evidence="5 6">MASK1Z-5</strain>
    </source>
</reference>
<dbReference type="PANTHER" id="PTHR35936:SF17">
    <property type="entry name" value="ARGININE-BINDING EXTRACELLULAR PROTEIN ARTP"/>
    <property type="match status" value="1"/>
</dbReference>
<protein>
    <submittedName>
        <fullName evidence="5">Transporter substrate-binding domain-containing protein</fullName>
    </submittedName>
</protein>
<name>A0ABS1B6H5_9MICO</name>